<gene>
    <name evidence="2" type="ORF">CSC81_15295</name>
    <name evidence="1" type="ORF">Q8W23_09745</name>
</gene>
<comment type="caution">
    <text evidence="2">The sequence shown here is derived from an EMBL/GenBank/DDBJ whole genome shotgun (WGS) entry which is preliminary data.</text>
</comment>
<name>A0A2G1BQB3_9FLAO</name>
<organism evidence="2 3">
    <name type="scientific">Tenacibaculum discolor</name>
    <dbReference type="NCBI Taxonomy" id="361581"/>
    <lineage>
        <taxon>Bacteria</taxon>
        <taxon>Pseudomonadati</taxon>
        <taxon>Bacteroidota</taxon>
        <taxon>Flavobacteriia</taxon>
        <taxon>Flavobacteriales</taxon>
        <taxon>Flavobacteriaceae</taxon>
        <taxon>Tenacibaculum</taxon>
    </lineage>
</organism>
<reference evidence="2 3" key="1">
    <citation type="journal article" date="2016" name="Nat. Commun.">
        <title>Microbial interactions lead to rapid micro-scale successions on model marine particles.</title>
        <authorList>
            <person name="Datta M.S."/>
            <person name="Sliwerska E."/>
            <person name="Gore J."/>
            <person name="Polz M.F."/>
            <person name="Cordero O.X."/>
        </authorList>
    </citation>
    <scope>NUCLEOTIDE SEQUENCE [LARGE SCALE GENOMIC DNA]</scope>
    <source>
        <strain evidence="2 3">4G03</strain>
    </source>
</reference>
<dbReference type="Proteomes" id="UP000222163">
    <property type="component" value="Unassembled WGS sequence"/>
</dbReference>
<dbReference type="EMBL" id="JAUYVU010000007">
    <property type="protein sequence ID" value="MDP2541752.1"/>
    <property type="molecule type" value="Genomic_DNA"/>
</dbReference>
<dbReference type="EMBL" id="PDUU01000020">
    <property type="protein sequence ID" value="PHN96236.1"/>
    <property type="molecule type" value="Genomic_DNA"/>
</dbReference>
<sequence>MKKVIIMLLSVGVLVAFQKVEDKKVYICSSVASTKYHFKKNCRGLSQCKATIKESTEKKVRRYGRLLCKWEKKALKKK</sequence>
<evidence type="ECO:0000313" key="1">
    <source>
        <dbReference type="EMBL" id="MDP2541752.1"/>
    </source>
</evidence>
<accession>A0A2G1BQB3</accession>
<evidence type="ECO:0000313" key="3">
    <source>
        <dbReference type="Proteomes" id="UP000222163"/>
    </source>
</evidence>
<reference evidence="1 4" key="3">
    <citation type="submission" date="2023-07" db="EMBL/GenBank/DDBJ databases">
        <title>Genome content predicts the carbon catabolic preferences of heterotrophic bacteria.</title>
        <authorList>
            <person name="Gralka M."/>
        </authorList>
    </citation>
    <scope>NUCLEOTIDE SEQUENCE [LARGE SCALE GENOMIC DNA]</scope>
    <source>
        <strain evidence="1 4">4G03</strain>
    </source>
</reference>
<evidence type="ECO:0000313" key="4">
    <source>
        <dbReference type="Proteomes" id="UP001242342"/>
    </source>
</evidence>
<keyword evidence="4" id="KW-1185">Reference proteome</keyword>
<protein>
    <submittedName>
        <fullName evidence="2">Uncharacterized protein</fullName>
    </submittedName>
</protein>
<evidence type="ECO:0000313" key="2">
    <source>
        <dbReference type="EMBL" id="PHN96236.1"/>
    </source>
</evidence>
<dbReference type="AlphaFoldDB" id="A0A2G1BQB3"/>
<proteinExistence type="predicted"/>
<dbReference type="RefSeq" id="WP_121147378.1">
    <property type="nucleotide sequence ID" value="NZ_JAUYVU010000007.1"/>
</dbReference>
<dbReference type="Proteomes" id="UP001242342">
    <property type="component" value="Unassembled WGS sequence"/>
</dbReference>
<reference evidence="2" key="2">
    <citation type="submission" date="2017-10" db="EMBL/GenBank/DDBJ databases">
        <authorList>
            <person name="Enke T.N."/>
            <person name="Cordero O.X."/>
        </authorList>
    </citation>
    <scope>NUCLEOTIDE SEQUENCE</scope>
    <source>
        <strain evidence="2">4G03</strain>
    </source>
</reference>